<dbReference type="EMBL" id="CP036425">
    <property type="protein sequence ID" value="QDU33162.1"/>
    <property type="molecule type" value="Genomic_DNA"/>
</dbReference>
<dbReference type="GO" id="GO:0030694">
    <property type="term" value="C:bacterial-type flagellum basal body, rod"/>
    <property type="evidence" value="ECO:0007669"/>
    <property type="project" value="InterPro"/>
</dbReference>
<organism evidence="7 8">
    <name type="scientific">Poriferisphaera corsica</name>
    <dbReference type="NCBI Taxonomy" id="2528020"/>
    <lineage>
        <taxon>Bacteria</taxon>
        <taxon>Pseudomonadati</taxon>
        <taxon>Planctomycetota</taxon>
        <taxon>Phycisphaerae</taxon>
        <taxon>Phycisphaerales</taxon>
        <taxon>Phycisphaeraceae</taxon>
        <taxon>Poriferisphaera</taxon>
    </lineage>
</organism>
<keyword evidence="4 6" id="KW-0975">Bacterial flagellum</keyword>
<keyword evidence="7" id="KW-0282">Flagellum</keyword>
<comment type="subunit">
    <text evidence="6">The basal body constitutes a major portion of the flagellar organelle and consists of a number of rings mounted on a central rod.</text>
</comment>
<evidence type="ECO:0000256" key="5">
    <source>
        <dbReference type="ARBA" id="ARBA00024934"/>
    </source>
</evidence>
<dbReference type="RefSeq" id="WP_200761613.1">
    <property type="nucleotide sequence ID" value="NZ_CP036425.1"/>
</dbReference>
<protein>
    <recommendedName>
        <fullName evidence="3 6">Flagellar basal body rod protein FlgB</fullName>
    </recommendedName>
</protein>
<dbReference type="Proteomes" id="UP000317369">
    <property type="component" value="Chromosome"/>
</dbReference>
<sequence>MIAGLLDSGALPTLERFVQFAGERHRVLTNNIANLDTPYFKPRDLSVNSFQAELSKAIGDRREQKNPLRGELNLMETDQIRFGKDRIETKPEAMNEGIMFHDRNNRDLEVTMKDLAENAIAHNAGVELLKNQFEMLKMAIRGQVS</sequence>
<evidence type="ECO:0000313" key="7">
    <source>
        <dbReference type="EMBL" id="QDU33162.1"/>
    </source>
</evidence>
<dbReference type="NCBIfam" id="TIGR01396">
    <property type="entry name" value="FlgB"/>
    <property type="match status" value="1"/>
</dbReference>
<evidence type="ECO:0000313" key="8">
    <source>
        <dbReference type="Proteomes" id="UP000317369"/>
    </source>
</evidence>
<keyword evidence="7" id="KW-0969">Cilium</keyword>
<evidence type="ECO:0000256" key="1">
    <source>
        <dbReference type="ARBA" id="ARBA00004117"/>
    </source>
</evidence>
<comment type="function">
    <text evidence="5 6">Structural component of flagellum, the bacterial motility apparatus. Part of the rod structure of flagellar basal body.</text>
</comment>
<dbReference type="AlphaFoldDB" id="A0A517YSN7"/>
<evidence type="ECO:0000256" key="4">
    <source>
        <dbReference type="ARBA" id="ARBA00023143"/>
    </source>
</evidence>
<name>A0A517YSN7_9BACT</name>
<dbReference type="GO" id="GO:0071973">
    <property type="term" value="P:bacterial-type flagellum-dependent cell motility"/>
    <property type="evidence" value="ECO:0007669"/>
    <property type="project" value="InterPro"/>
</dbReference>
<dbReference type="KEGG" id="pcor:KS4_12070"/>
<reference evidence="7 8" key="1">
    <citation type="submission" date="2019-02" db="EMBL/GenBank/DDBJ databases">
        <title>Deep-cultivation of Planctomycetes and their phenomic and genomic characterization uncovers novel biology.</title>
        <authorList>
            <person name="Wiegand S."/>
            <person name="Jogler M."/>
            <person name="Boedeker C."/>
            <person name="Pinto D."/>
            <person name="Vollmers J."/>
            <person name="Rivas-Marin E."/>
            <person name="Kohn T."/>
            <person name="Peeters S.H."/>
            <person name="Heuer A."/>
            <person name="Rast P."/>
            <person name="Oberbeckmann S."/>
            <person name="Bunk B."/>
            <person name="Jeske O."/>
            <person name="Meyerdierks A."/>
            <person name="Storesund J.E."/>
            <person name="Kallscheuer N."/>
            <person name="Luecker S."/>
            <person name="Lage O.M."/>
            <person name="Pohl T."/>
            <person name="Merkel B.J."/>
            <person name="Hornburger P."/>
            <person name="Mueller R.-W."/>
            <person name="Bruemmer F."/>
            <person name="Labrenz M."/>
            <person name="Spormann A.M."/>
            <person name="Op den Camp H."/>
            <person name="Overmann J."/>
            <person name="Amann R."/>
            <person name="Jetten M.S.M."/>
            <person name="Mascher T."/>
            <person name="Medema M.H."/>
            <person name="Devos D.P."/>
            <person name="Kaster A.-K."/>
            <person name="Ovreas L."/>
            <person name="Rohde M."/>
            <person name="Galperin M.Y."/>
            <person name="Jogler C."/>
        </authorList>
    </citation>
    <scope>NUCLEOTIDE SEQUENCE [LARGE SCALE GENOMIC DNA]</scope>
    <source>
        <strain evidence="7 8">KS4</strain>
    </source>
</reference>
<proteinExistence type="inferred from homology"/>
<evidence type="ECO:0000256" key="6">
    <source>
        <dbReference type="PIRNR" id="PIRNR002889"/>
    </source>
</evidence>
<keyword evidence="7" id="KW-0966">Cell projection</keyword>
<dbReference type="InterPro" id="IPR006300">
    <property type="entry name" value="FlgB"/>
</dbReference>
<comment type="subcellular location">
    <subcellularLocation>
        <location evidence="1 6">Bacterial flagellum basal body</location>
    </subcellularLocation>
</comment>
<gene>
    <name evidence="7" type="primary">flgB</name>
    <name evidence="7" type="ORF">KS4_12070</name>
</gene>
<evidence type="ECO:0000256" key="3">
    <source>
        <dbReference type="ARBA" id="ARBA00014376"/>
    </source>
</evidence>
<accession>A0A517YSN7</accession>
<keyword evidence="8" id="KW-1185">Reference proteome</keyword>
<comment type="similarity">
    <text evidence="2 6">Belongs to the flagella basal body rod proteins family.</text>
</comment>
<dbReference type="PIRSF" id="PIRSF002889">
    <property type="entry name" value="Rod_FlgB"/>
    <property type="match status" value="1"/>
</dbReference>
<evidence type="ECO:0000256" key="2">
    <source>
        <dbReference type="ARBA" id="ARBA00009677"/>
    </source>
</evidence>